<keyword evidence="4" id="KW-1185">Reference proteome</keyword>
<keyword evidence="1" id="KW-0862">Zinc</keyword>
<dbReference type="HOGENOM" id="CLU_1759288_0_0_1"/>
<gene>
    <name evidence="3" type="ORF">Moror_14383</name>
</gene>
<dbReference type="EMBL" id="AWSO01001888">
    <property type="protein sequence ID" value="ESK82528.1"/>
    <property type="molecule type" value="Genomic_DNA"/>
</dbReference>
<proteinExistence type="predicted"/>
<dbReference type="GO" id="GO:0008270">
    <property type="term" value="F:zinc ion binding"/>
    <property type="evidence" value="ECO:0007669"/>
    <property type="project" value="UniProtKB-KW"/>
</dbReference>
<dbReference type="OrthoDB" id="6105938at2759"/>
<dbReference type="AlphaFoldDB" id="V2W6T8"/>
<keyword evidence="1" id="KW-0479">Metal-binding</keyword>
<accession>V2W6T8</accession>
<name>V2W6T8_MONRO</name>
<evidence type="ECO:0000259" key="2">
    <source>
        <dbReference type="PROSITE" id="PS50089"/>
    </source>
</evidence>
<dbReference type="InterPro" id="IPR013083">
    <property type="entry name" value="Znf_RING/FYVE/PHD"/>
</dbReference>
<keyword evidence="1" id="KW-0863">Zinc-finger</keyword>
<dbReference type="SUPFAM" id="SSF57850">
    <property type="entry name" value="RING/U-box"/>
    <property type="match status" value="1"/>
</dbReference>
<reference evidence="3 4" key="1">
    <citation type="journal article" date="2014" name="BMC Genomics">
        <title>Genome and secretome analysis of the hemibiotrophic fungal pathogen, Moniliophthora roreri, which causes frosty pod rot disease of cacao: mechanisms of the biotrophic and necrotrophic phases.</title>
        <authorList>
            <person name="Meinhardt L.W."/>
            <person name="Costa G.G.L."/>
            <person name="Thomazella D.P.T."/>
            <person name="Teixeira P.J.P.L."/>
            <person name="Carazzolle M.F."/>
            <person name="Schuster S.C."/>
            <person name="Carlson J.E."/>
            <person name="Guiltinan M.J."/>
            <person name="Mieczkowski P."/>
            <person name="Farmer A."/>
            <person name="Ramaraj T."/>
            <person name="Crozier J."/>
            <person name="Davis R.E."/>
            <person name="Shao J."/>
            <person name="Melnick R.L."/>
            <person name="Pereira G.A.G."/>
            <person name="Bailey B.A."/>
        </authorList>
    </citation>
    <scope>NUCLEOTIDE SEQUENCE [LARGE SCALE GENOMIC DNA]</scope>
    <source>
        <strain evidence="3 4">MCA 2997</strain>
    </source>
</reference>
<feature type="domain" description="RING-type" evidence="2">
    <location>
        <begin position="55"/>
        <end position="101"/>
    </location>
</feature>
<dbReference type="InterPro" id="IPR001841">
    <property type="entry name" value="Znf_RING"/>
</dbReference>
<evidence type="ECO:0000313" key="3">
    <source>
        <dbReference type="EMBL" id="ESK82528.1"/>
    </source>
</evidence>
<evidence type="ECO:0000313" key="4">
    <source>
        <dbReference type="Proteomes" id="UP000017559"/>
    </source>
</evidence>
<comment type="caution">
    <text evidence="3">The sequence shown here is derived from an EMBL/GenBank/DDBJ whole genome shotgun (WGS) entry which is preliminary data.</text>
</comment>
<dbReference type="Gene3D" id="3.30.40.10">
    <property type="entry name" value="Zinc/RING finger domain, C3HC4 (zinc finger)"/>
    <property type="match status" value="1"/>
</dbReference>
<sequence length="148" mass="17054">MELPTPTPTPKHKNCRELLQELRITSEKAQELAGRLKEQNSHNEYIERKRVLLTCSMCTELLSMPYLLDCGYNICGGCLKKYQEAKVEVPFYNKEPLQCPVTSCEQEIVFCSVRNHVLDTVVQTFAKEKDSTVRKPMLLWWPGAPTFT</sequence>
<dbReference type="Proteomes" id="UP000017559">
    <property type="component" value="Unassembled WGS sequence"/>
</dbReference>
<dbReference type="KEGG" id="mrr:Moror_14383"/>
<protein>
    <submittedName>
        <fullName evidence="3">E3 ubiquitin-protein ligase triml1</fullName>
    </submittedName>
</protein>
<evidence type="ECO:0000256" key="1">
    <source>
        <dbReference type="PROSITE-ProRule" id="PRU00175"/>
    </source>
</evidence>
<organism evidence="3 4">
    <name type="scientific">Moniliophthora roreri (strain MCA 2997)</name>
    <name type="common">Cocoa frosty pod rot fungus</name>
    <name type="synonym">Crinipellis roreri</name>
    <dbReference type="NCBI Taxonomy" id="1381753"/>
    <lineage>
        <taxon>Eukaryota</taxon>
        <taxon>Fungi</taxon>
        <taxon>Dikarya</taxon>
        <taxon>Basidiomycota</taxon>
        <taxon>Agaricomycotina</taxon>
        <taxon>Agaricomycetes</taxon>
        <taxon>Agaricomycetidae</taxon>
        <taxon>Agaricales</taxon>
        <taxon>Marasmiineae</taxon>
        <taxon>Marasmiaceae</taxon>
        <taxon>Moniliophthora</taxon>
    </lineage>
</organism>
<dbReference type="PROSITE" id="PS50089">
    <property type="entry name" value="ZF_RING_2"/>
    <property type="match status" value="1"/>
</dbReference>